<keyword evidence="2 3" id="KW-0413">Isomerase</keyword>
<dbReference type="GO" id="GO:0016853">
    <property type="term" value="F:isomerase activity"/>
    <property type="evidence" value="ECO:0007669"/>
    <property type="project" value="UniProtKB-KW"/>
</dbReference>
<accession>A0ABS9ET47</accession>
<dbReference type="InterPro" id="IPR004380">
    <property type="entry name" value="Asp_race"/>
</dbReference>
<protein>
    <submittedName>
        <fullName evidence="3">Amino acid racemase</fullName>
        <ecNumber evidence="3">5.1.1.-</ecNumber>
    </submittedName>
</protein>
<evidence type="ECO:0000256" key="1">
    <source>
        <dbReference type="ARBA" id="ARBA00007847"/>
    </source>
</evidence>
<organism evidence="3 4">
    <name type="scientific">Dethiosulfovibrio marinus</name>
    <dbReference type="NCBI Taxonomy" id="133532"/>
    <lineage>
        <taxon>Bacteria</taxon>
        <taxon>Thermotogati</taxon>
        <taxon>Synergistota</taxon>
        <taxon>Synergistia</taxon>
        <taxon>Synergistales</taxon>
        <taxon>Dethiosulfovibrionaceae</taxon>
        <taxon>Dethiosulfovibrio</taxon>
    </lineage>
</organism>
<dbReference type="PANTHER" id="PTHR21198:SF7">
    <property type="entry name" value="ASPARTATE-GLUTAMATE RACEMASE FAMILY"/>
    <property type="match status" value="1"/>
</dbReference>
<gene>
    <name evidence="3" type="ORF">L2W38_09420</name>
</gene>
<evidence type="ECO:0000256" key="2">
    <source>
        <dbReference type="ARBA" id="ARBA00023235"/>
    </source>
</evidence>
<dbReference type="Proteomes" id="UP001200430">
    <property type="component" value="Unassembled WGS sequence"/>
</dbReference>
<dbReference type="Pfam" id="PF01177">
    <property type="entry name" value="Asp_Glu_race"/>
    <property type="match status" value="1"/>
</dbReference>
<evidence type="ECO:0000313" key="3">
    <source>
        <dbReference type="EMBL" id="MCF4143030.1"/>
    </source>
</evidence>
<dbReference type="InterPro" id="IPR015942">
    <property type="entry name" value="Asp/Glu/hydantoin_racemase"/>
</dbReference>
<evidence type="ECO:0000313" key="4">
    <source>
        <dbReference type="Proteomes" id="UP001200430"/>
    </source>
</evidence>
<keyword evidence="4" id="KW-1185">Reference proteome</keyword>
<dbReference type="NCBIfam" id="TIGR00035">
    <property type="entry name" value="asp_race"/>
    <property type="match status" value="1"/>
</dbReference>
<sequence length="234" mass="25199">MEKAKIPEMVLGVLGGMGPAASAEFMRLMTDLAPAECDQEHPKVFLYSNPQIPDRSSAIIGKGRSPEADLRDGLETLIDWGADLLAVPCNTAHFFIDGFRDELSVPLIHIVEATLELAVLNSPSGAWLLSTEGTLKSGLYQKEAHKIGYRLLLPPEEVSTDIMRSVHSVKAGDLPLSGEMISSVVEELRSIDDLPMVAACTELPLAYSASGLSEDGMISSLMALAKKCIDSLYI</sequence>
<dbReference type="EMBL" id="JAKGUD010000010">
    <property type="protein sequence ID" value="MCF4143030.1"/>
    <property type="molecule type" value="Genomic_DNA"/>
</dbReference>
<dbReference type="SUPFAM" id="SSF53681">
    <property type="entry name" value="Aspartate/glutamate racemase"/>
    <property type="match status" value="2"/>
</dbReference>
<dbReference type="InterPro" id="IPR001920">
    <property type="entry name" value="Asp/Glu_race"/>
</dbReference>
<dbReference type="EC" id="5.1.1.-" evidence="3"/>
<comment type="caution">
    <text evidence="3">The sequence shown here is derived from an EMBL/GenBank/DDBJ whole genome shotgun (WGS) entry which is preliminary data.</text>
</comment>
<dbReference type="Gene3D" id="3.40.50.1860">
    <property type="match status" value="2"/>
</dbReference>
<name>A0ABS9ET47_9BACT</name>
<reference evidence="3 4" key="1">
    <citation type="submission" date="2022-01" db="EMBL/GenBank/DDBJ databases">
        <title>Dethiosulfovibrio faecalis sp. nov., a novel proteolytic, non-sulfur-reducing bacterium isolated from a marine aquaculture solid waste bioreactor.</title>
        <authorList>
            <person name="Grabowski S."/>
            <person name="Apolinario E."/>
            <person name="Schneider N."/>
            <person name="Marshall C.W."/>
            <person name="Sowers K.R."/>
        </authorList>
    </citation>
    <scope>NUCLEOTIDE SEQUENCE [LARGE SCALE GENOMIC DNA]</scope>
    <source>
        <strain evidence="3 4">DSM 12537</strain>
    </source>
</reference>
<comment type="similarity">
    <text evidence="1">Belongs to the aspartate/glutamate racemases family.</text>
</comment>
<proteinExistence type="inferred from homology"/>
<dbReference type="RefSeq" id="WP_236099741.1">
    <property type="nucleotide sequence ID" value="NZ_JAKGUD010000010.1"/>
</dbReference>
<dbReference type="PANTHER" id="PTHR21198">
    <property type="entry name" value="GLUTAMATE RACEMASE"/>
    <property type="match status" value="1"/>
</dbReference>